<dbReference type="PIRSF" id="PIRSF008502">
    <property type="entry name" value="UCP008502"/>
    <property type="match status" value="1"/>
</dbReference>
<evidence type="ECO:0000313" key="2">
    <source>
        <dbReference type="Proteomes" id="UP000004690"/>
    </source>
</evidence>
<dbReference type="SUPFAM" id="SSF160379">
    <property type="entry name" value="SP0830-like"/>
    <property type="match status" value="1"/>
</dbReference>
<dbReference type="STRING" id="926559.JoomaDRAFT_1215"/>
<protein>
    <recommendedName>
        <fullName evidence="3">DUF1697 domain-containing protein</fullName>
    </recommendedName>
</protein>
<dbReference type="InterPro" id="IPR012545">
    <property type="entry name" value="DUF1697"/>
</dbReference>
<dbReference type="Gene3D" id="3.30.70.1260">
    <property type="entry name" value="bacterial protein sp0830 like"/>
    <property type="match status" value="1"/>
</dbReference>
<sequence length="178" mass="20509">MQAFVLLLRGINVGGHRKVKMAELKVVLQELDFQNIATYIQSGNVIFSTEETNISKLKHTAEEAIKVHFGFAVSCFIIPKETFLTIIENNPFIETEEITKLYITFLNETPNPEKLETLKTFESSDELFILKNNTLYFCYENGYGKAKIANPFIEKKLNLQATTRNWKTMMKLLEMLNS</sequence>
<keyword evidence="2" id="KW-1185">Reference proteome</keyword>
<dbReference type="RefSeq" id="WP_008611386.1">
    <property type="nucleotide sequence ID" value="NZ_JH651379.1"/>
</dbReference>
<gene>
    <name evidence="1" type="ORF">JoomaDRAFT_1215</name>
</gene>
<name>I3C3P0_9FLAO</name>
<dbReference type="EMBL" id="JH651379">
    <property type="protein sequence ID" value="EIJ38233.1"/>
    <property type="molecule type" value="Genomic_DNA"/>
</dbReference>
<organism evidence="1 2">
    <name type="scientific">Galbibacter orientalis DSM 19592</name>
    <dbReference type="NCBI Taxonomy" id="926559"/>
    <lineage>
        <taxon>Bacteria</taxon>
        <taxon>Pseudomonadati</taxon>
        <taxon>Bacteroidota</taxon>
        <taxon>Flavobacteriia</taxon>
        <taxon>Flavobacteriales</taxon>
        <taxon>Flavobacteriaceae</taxon>
        <taxon>Galbibacter</taxon>
    </lineage>
</organism>
<evidence type="ECO:0000313" key="1">
    <source>
        <dbReference type="EMBL" id="EIJ38233.1"/>
    </source>
</evidence>
<reference evidence="1 2" key="1">
    <citation type="submission" date="2012-02" db="EMBL/GenBank/DDBJ databases">
        <title>Improved High-Quality Draft genome of Joostella marina DSM 19592.</title>
        <authorList>
            <consortium name="US DOE Joint Genome Institute (JGI-PGF)"/>
            <person name="Lucas S."/>
            <person name="Copeland A."/>
            <person name="Lapidus A."/>
            <person name="Bruce D."/>
            <person name="Goodwin L."/>
            <person name="Pitluck S."/>
            <person name="Peters L."/>
            <person name="Chertkov O."/>
            <person name="Ovchinnikova G."/>
            <person name="Kyrpides N."/>
            <person name="Mavromatis K."/>
            <person name="Detter J.C."/>
            <person name="Han C."/>
            <person name="Land M."/>
            <person name="Hauser L."/>
            <person name="Markowitz V."/>
            <person name="Cheng J.-F."/>
            <person name="Hugenholtz P."/>
            <person name="Woyke T."/>
            <person name="Wu D."/>
            <person name="Tindall B."/>
            <person name="Brambilla E."/>
            <person name="Klenk H.-P."/>
            <person name="Eisen J.A."/>
        </authorList>
    </citation>
    <scope>NUCLEOTIDE SEQUENCE [LARGE SCALE GENOMIC DNA]</scope>
    <source>
        <strain evidence="1 2">DSM 19592</strain>
    </source>
</reference>
<dbReference type="AlphaFoldDB" id="I3C3P0"/>
<dbReference type="HOGENOM" id="CLU_106303_2_0_10"/>
<accession>I3C3P0</accession>
<dbReference type="Gene3D" id="3.30.70.1280">
    <property type="entry name" value="SP0830-like domains"/>
    <property type="match status" value="1"/>
</dbReference>
<proteinExistence type="predicted"/>
<evidence type="ECO:0008006" key="3">
    <source>
        <dbReference type="Google" id="ProtNLM"/>
    </source>
</evidence>
<dbReference type="OrthoDB" id="9806494at2"/>
<dbReference type="Proteomes" id="UP000004690">
    <property type="component" value="Unassembled WGS sequence"/>
</dbReference>
<dbReference type="Pfam" id="PF08002">
    <property type="entry name" value="DUF1697"/>
    <property type="match status" value="1"/>
</dbReference>
<dbReference type="eggNOG" id="COG3797">
    <property type="taxonomic scope" value="Bacteria"/>
</dbReference>
<dbReference type="PANTHER" id="PTHR36439">
    <property type="entry name" value="BLL4334 PROTEIN"/>
    <property type="match status" value="1"/>
</dbReference>
<dbReference type="PANTHER" id="PTHR36439:SF1">
    <property type="entry name" value="DUF1697 DOMAIN-CONTAINING PROTEIN"/>
    <property type="match status" value="1"/>
</dbReference>